<gene>
    <name evidence="2" type="ORF">SGQ83_03480</name>
</gene>
<protein>
    <recommendedName>
        <fullName evidence="4">Riboflavin kinase</fullName>
    </recommendedName>
</protein>
<accession>A0ABU4R732</accession>
<evidence type="ECO:0000313" key="3">
    <source>
        <dbReference type="Proteomes" id="UP001273350"/>
    </source>
</evidence>
<keyword evidence="1" id="KW-0812">Transmembrane</keyword>
<evidence type="ECO:0008006" key="4">
    <source>
        <dbReference type="Google" id="ProtNLM"/>
    </source>
</evidence>
<evidence type="ECO:0000256" key="1">
    <source>
        <dbReference type="SAM" id="Phobius"/>
    </source>
</evidence>
<feature type="transmembrane region" description="Helical" evidence="1">
    <location>
        <begin position="199"/>
        <end position="217"/>
    </location>
</feature>
<reference evidence="2 3" key="1">
    <citation type="submission" date="2023-11" db="EMBL/GenBank/DDBJ databases">
        <title>Unpublished Manusciprt.</title>
        <authorList>
            <person name="Saticioglu I.B."/>
            <person name="Ay H."/>
            <person name="Ajmi N."/>
            <person name="Altun S."/>
            <person name="Duman M."/>
        </authorList>
    </citation>
    <scope>NUCLEOTIDE SEQUENCE [LARGE SCALE GENOMIC DNA]</scope>
    <source>
        <strain evidence="2 3">Fl-318</strain>
    </source>
</reference>
<dbReference type="Proteomes" id="UP001273350">
    <property type="component" value="Unassembled WGS sequence"/>
</dbReference>
<dbReference type="RefSeq" id="WP_230005100.1">
    <property type="nucleotide sequence ID" value="NZ_CP087134.1"/>
</dbReference>
<evidence type="ECO:0000313" key="2">
    <source>
        <dbReference type="EMBL" id="MDX6188399.1"/>
    </source>
</evidence>
<feature type="transmembrane region" description="Helical" evidence="1">
    <location>
        <begin position="128"/>
        <end position="149"/>
    </location>
</feature>
<keyword evidence="1" id="KW-0472">Membrane</keyword>
<comment type="caution">
    <text evidence="2">The sequence shown here is derived from an EMBL/GenBank/DDBJ whole genome shotgun (WGS) entry which is preliminary data.</text>
</comment>
<organism evidence="2 3">
    <name type="scientific">Flavobacterium cupriresistens</name>
    <dbReference type="NCBI Taxonomy" id="2893885"/>
    <lineage>
        <taxon>Bacteria</taxon>
        <taxon>Pseudomonadati</taxon>
        <taxon>Bacteroidota</taxon>
        <taxon>Flavobacteriia</taxon>
        <taxon>Flavobacteriales</taxon>
        <taxon>Flavobacteriaceae</taxon>
        <taxon>Flavobacterium</taxon>
    </lineage>
</organism>
<sequence length="221" mass="24985">MSEKYTLTGGARIGKANASYPLANLYVDKDVLKINASIVGNLVFLPKDIISIEAYTSIPIIGNGIKIKHRVEKYNSEVIFWTFKNLETVLNEIKNTGFLENTNSELSEHDFEIIERQNKGGFPIKKGAVLFFVVTWNFLFLYDIVPFFLQEKPEGFPIGIGMNLAVGLVLISSILVLVSEKFRKLILKEDREINDIKGFIYLLIVVCGLLFIQFTIVNSSR</sequence>
<name>A0ABU4R732_9FLAO</name>
<dbReference type="EMBL" id="JAWXVI010000002">
    <property type="protein sequence ID" value="MDX6188399.1"/>
    <property type="molecule type" value="Genomic_DNA"/>
</dbReference>
<proteinExistence type="predicted"/>
<keyword evidence="1" id="KW-1133">Transmembrane helix</keyword>
<feature type="transmembrane region" description="Helical" evidence="1">
    <location>
        <begin position="155"/>
        <end position="178"/>
    </location>
</feature>
<keyword evidence="3" id="KW-1185">Reference proteome</keyword>